<name>A0A4Y2FGL6_ARAVE</name>
<comment type="caution">
    <text evidence="2">The sequence shown here is derived from an EMBL/GenBank/DDBJ whole genome shotgun (WGS) entry which is preliminary data.</text>
</comment>
<feature type="compositionally biased region" description="Basic and acidic residues" evidence="1">
    <location>
        <begin position="84"/>
        <end position="96"/>
    </location>
</feature>
<feature type="region of interest" description="Disordered" evidence="1">
    <location>
        <begin position="76"/>
        <end position="96"/>
    </location>
</feature>
<gene>
    <name evidence="2" type="ORF">AVEN_78138_1</name>
</gene>
<proteinExistence type="predicted"/>
<evidence type="ECO:0000313" key="2">
    <source>
        <dbReference type="EMBL" id="GBM39505.1"/>
    </source>
</evidence>
<dbReference type="EMBL" id="BGPR01095712">
    <property type="protein sequence ID" value="GBM39505.1"/>
    <property type="molecule type" value="Genomic_DNA"/>
</dbReference>
<reference evidence="2 3" key="1">
    <citation type="journal article" date="2019" name="Sci. Rep.">
        <title>Orb-weaving spider Araneus ventricosus genome elucidates the spidroin gene catalogue.</title>
        <authorList>
            <person name="Kono N."/>
            <person name="Nakamura H."/>
            <person name="Ohtoshi R."/>
            <person name="Moran D.A.P."/>
            <person name="Shinohara A."/>
            <person name="Yoshida Y."/>
            <person name="Fujiwara M."/>
            <person name="Mori M."/>
            <person name="Tomita M."/>
            <person name="Arakawa K."/>
        </authorList>
    </citation>
    <scope>NUCLEOTIDE SEQUENCE [LARGE SCALE GENOMIC DNA]</scope>
</reference>
<keyword evidence="3" id="KW-1185">Reference proteome</keyword>
<accession>A0A4Y2FGL6</accession>
<evidence type="ECO:0000256" key="1">
    <source>
        <dbReference type="SAM" id="MobiDB-lite"/>
    </source>
</evidence>
<protein>
    <submittedName>
        <fullName evidence="2">Uncharacterized protein</fullName>
    </submittedName>
</protein>
<organism evidence="2 3">
    <name type="scientific">Araneus ventricosus</name>
    <name type="common">Orbweaver spider</name>
    <name type="synonym">Epeira ventricosa</name>
    <dbReference type="NCBI Taxonomy" id="182803"/>
    <lineage>
        <taxon>Eukaryota</taxon>
        <taxon>Metazoa</taxon>
        <taxon>Ecdysozoa</taxon>
        <taxon>Arthropoda</taxon>
        <taxon>Chelicerata</taxon>
        <taxon>Arachnida</taxon>
        <taxon>Araneae</taxon>
        <taxon>Araneomorphae</taxon>
        <taxon>Entelegynae</taxon>
        <taxon>Araneoidea</taxon>
        <taxon>Araneidae</taxon>
        <taxon>Araneus</taxon>
    </lineage>
</organism>
<dbReference type="Proteomes" id="UP000499080">
    <property type="component" value="Unassembled WGS sequence"/>
</dbReference>
<sequence>MEILKYRSVIVHSSAAERFATPRAVGWARLIGMPMTTLFKYEPRATRGFTMSHAIGTRILRAAVNELVRIECTSQGTEMGNRTDVSHRTKKSHIEP</sequence>
<evidence type="ECO:0000313" key="3">
    <source>
        <dbReference type="Proteomes" id="UP000499080"/>
    </source>
</evidence>
<dbReference type="AlphaFoldDB" id="A0A4Y2FGL6"/>